<dbReference type="InterPro" id="IPR006674">
    <property type="entry name" value="HD_domain"/>
</dbReference>
<dbReference type="PROSITE" id="PS51831">
    <property type="entry name" value="HD"/>
    <property type="match status" value="1"/>
</dbReference>
<dbReference type="Gene3D" id="1.10.3210.10">
    <property type="entry name" value="Hypothetical protein af1432"/>
    <property type="match status" value="1"/>
</dbReference>
<keyword evidence="4" id="KW-1185">Reference proteome</keyword>
<dbReference type="CDD" id="cd00077">
    <property type="entry name" value="HDc"/>
    <property type="match status" value="1"/>
</dbReference>
<dbReference type="KEGG" id="cle:Clole_2501"/>
<dbReference type="PROSITE" id="PS51832">
    <property type="entry name" value="HD_GYP"/>
    <property type="match status" value="1"/>
</dbReference>
<dbReference type="HOGENOM" id="CLU_000445_92_1_9"/>
<dbReference type="InterPro" id="IPR037522">
    <property type="entry name" value="HD_GYP_dom"/>
</dbReference>
<dbReference type="PANTHER" id="PTHR43155">
    <property type="entry name" value="CYCLIC DI-GMP PHOSPHODIESTERASE PA4108-RELATED"/>
    <property type="match status" value="1"/>
</dbReference>
<evidence type="ECO:0000313" key="4">
    <source>
        <dbReference type="Proteomes" id="UP000008467"/>
    </source>
</evidence>
<feature type="domain" description="HD" evidence="1">
    <location>
        <begin position="138"/>
        <end position="260"/>
    </location>
</feature>
<dbReference type="EMBL" id="CP002582">
    <property type="protein sequence ID" value="ADZ84207.1"/>
    <property type="molecule type" value="Genomic_DNA"/>
</dbReference>
<evidence type="ECO:0000259" key="1">
    <source>
        <dbReference type="PROSITE" id="PS51831"/>
    </source>
</evidence>
<reference evidence="3 4" key="1">
    <citation type="journal article" date="2011" name="J. Bacteriol.">
        <title>Complete genome sequence of the cellulose-degrading bacterium Cellulosilyticum lentocellum.</title>
        <authorList>
            <consortium name="US DOE Joint Genome Institute"/>
            <person name="Miller D.A."/>
            <person name="Suen G."/>
            <person name="Bruce D."/>
            <person name="Copeland A."/>
            <person name="Cheng J.F."/>
            <person name="Detter C."/>
            <person name="Goodwin L.A."/>
            <person name="Han C.S."/>
            <person name="Hauser L.J."/>
            <person name="Land M.L."/>
            <person name="Lapidus A."/>
            <person name="Lucas S."/>
            <person name="Meincke L."/>
            <person name="Pitluck S."/>
            <person name="Tapia R."/>
            <person name="Teshima H."/>
            <person name="Woyke T."/>
            <person name="Fox B.G."/>
            <person name="Angert E.R."/>
            <person name="Currie C.R."/>
        </authorList>
    </citation>
    <scope>NUCLEOTIDE SEQUENCE [LARGE SCALE GENOMIC DNA]</scope>
    <source>
        <strain evidence="4">ATCC 49066 / DSM 5427 / NCIMB 11756 / RHM5</strain>
    </source>
</reference>
<accession>F2JHG8</accession>
<dbReference type="SUPFAM" id="SSF109604">
    <property type="entry name" value="HD-domain/PDEase-like"/>
    <property type="match status" value="1"/>
</dbReference>
<organism evidence="3 4">
    <name type="scientific">Cellulosilyticum lentocellum (strain ATCC 49066 / DSM 5427 / NCIMB 11756 / RHM5)</name>
    <name type="common">Clostridium lentocellum</name>
    <dbReference type="NCBI Taxonomy" id="642492"/>
    <lineage>
        <taxon>Bacteria</taxon>
        <taxon>Bacillati</taxon>
        <taxon>Bacillota</taxon>
        <taxon>Clostridia</taxon>
        <taxon>Lachnospirales</taxon>
        <taxon>Cellulosilyticaceae</taxon>
        <taxon>Cellulosilyticum</taxon>
    </lineage>
</organism>
<dbReference type="AlphaFoldDB" id="F2JHG8"/>
<dbReference type="Proteomes" id="UP000008467">
    <property type="component" value="Chromosome"/>
</dbReference>
<proteinExistence type="predicted"/>
<protein>
    <submittedName>
        <fullName evidence="3">Metal dependent phosphohydrolase</fullName>
    </submittedName>
</protein>
<dbReference type="NCBIfam" id="TIGR00277">
    <property type="entry name" value="HDIG"/>
    <property type="match status" value="1"/>
</dbReference>
<dbReference type="InterPro" id="IPR006675">
    <property type="entry name" value="HDIG_dom"/>
</dbReference>
<feature type="domain" description="HD-GYP" evidence="2">
    <location>
        <begin position="116"/>
        <end position="311"/>
    </location>
</feature>
<keyword evidence="3" id="KW-0378">Hydrolase</keyword>
<dbReference type="InterPro" id="IPR003607">
    <property type="entry name" value="HD/PDEase_dom"/>
</dbReference>
<sequence>MSTRIGIEQIQVGMVIDKPIYKHNGVLLIPRQTTITPRVQQLLKEYLVEYIDIEEKAAMPIATSTEAIKETEAFKVFDQGMLATTENLRSTLSHVAHTDEALDVQTLVAEVDNLFKKADNNIQLLDMMYCMRSYDDLTYTHSVNVALMCHIMGRWLGLSEEDMQVLSLCGLLHDVGKVDIPQEIITKPGRLTKEEFDVIKEHPVKGYKILEKQAIDERIKAAACMHHEKCDGTGYPKGLKGEQIDDFAKIVTIIDVYDAMTANRIYRKGMCPFKVVEALIDEGFEKYDPKYLLLFLERITETYINKPVRLSNGQEGNIVMINKNDLSHPIIQIGNEYINLSIHKQITIEAIL</sequence>
<dbReference type="PANTHER" id="PTHR43155:SF2">
    <property type="entry name" value="CYCLIC DI-GMP PHOSPHODIESTERASE PA4108"/>
    <property type="match status" value="1"/>
</dbReference>
<dbReference type="STRING" id="642492.Clole_2501"/>
<gene>
    <name evidence="3" type="ordered locus">Clole_2501</name>
</gene>
<dbReference type="SMART" id="SM00471">
    <property type="entry name" value="HDc"/>
    <property type="match status" value="1"/>
</dbReference>
<dbReference type="Pfam" id="PF13487">
    <property type="entry name" value="HD_5"/>
    <property type="match status" value="1"/>
</dbReference>
<name>F2JHG8_CELLD</name>
<evidence type="ECO:0000313" key="3">
    <source>
        <dbReference type="EMBL" id="ADZ84207.1"/>
    </source>
</evidence>
<evidence type="ECO:0000259" key="2">
    <source>
        <dbReference type="PROSITE" id="PS51832"/>
    </source>
</evidence>
<dbReference type="RefSeq" id="WP_013657500.1">
    <property type="nucleotide sequence ID" value="NC_015275.1"/>
</dbReference>
<dbReference type="GO" id="GO:0016787">
    <property type="term" value="F:hydrolase activity"/>
    <property type="evidence" value="ECO:0007669"/>
    <property type="project" value="UniProtKB-KW"/>
</dbReference>
<dbReference type="eggNOG" id="COG2206">
    <property type="taxonomic scope" value="Bacteria"/>
</dbReference>